<feature type="domain" description="HTH gntR-type" evidence="4">
    <location>
        <begin position="2"/>
        <end position="70"/>
    </location>
</feature>
<dbReference type="InterPro" id="IPR000524">
    <property type="entry name" value="Tscrpt_reg_HTH_GntR"/>
</dbReference>
<evidence type="ECO:0000256" key="3">
    <source>
        <dbReference type="ARBA" id="ARBA00023163"/>
    </source>
</evidence>
<dbReference type="PANTHER" id="PTHR43537">
    <property type="entry name" value="TRANSCRIPTIONAL REGULATOR, GNTR FAMILY"/>
    <property type="match status" value="1"/>
</dbReference>
<dbReference type="Gene3D" id="1.10.10.10">
    <property type="entry name" value="Winged helix-like DNA-binding domain superfamily/Winged helix DNA-binding domain"/>
    <property type="match status" value="1"/>
</dbReference>
<dbReference type="SUPFAM" id="SSF46785">
    <property type="entry name" value="Winged helix' DNA-binding domain"/>
    <property type="match status" value="1"/>
</dbReference>
<dbReference type="RefSeq" id="WP_121205580.1">
    <property type="nucleotide sequence ID" value="NZ_RBZP01000018.1"/>
</dbReference>
<gene>
    <name evidence="5" type="ORF">D8M06_15840</name>
</gene>
<dbReference type="InterPro" id="IPR036390">
    <property type="entry name" value="WH_DNA-bd_sf"/>
</dbReference>
<dbReference type="GO" id="GO:0003677">
    <property type="term" value="F:DNA binding"/>
    <property type="evidence" value="ECO:0007669"/>
    <property type="project" value="UniProtKB-KW"/>
</dbReference>
<dbReference type="InterPro" id="IPR008920">
    <property type="entry name" value="TF_FadR/GntR_C"/>
</dbReference>
<keyword evidence="2" id="KW-0238">DNA-binding</keyword>
<dbReference type="SMART" id="SM00345">
    <property type="entry name" value="HTH_GNTR"/>
    <property type="match status" value="1"/>
</dbReference>
<protein>
    <submittedName>
        <fullName evidence="5">FadR family transcriptional regulator</fullName>
    </submittedName>
</protein>
<dbReference type="CDD" id="cd07377">
    <property type="entry name" value="WHTH_GntR"/>
    <property type="match status" value="1"/>
</dbReference>
<dbReference type="EMBL" id="RBZP01000018">
    <property type="protein sequence ID" value="RKQ30380.1"/>
    <property type="molecule type" value="Genomic_DNA"/>
</dbReference>
<dbReference type="AlphaFoldDB" id="A0A494ZWE3"/>
<dbReference type="Gene3D" id="1.20.120.530">
    <property type="entry name" value="GntR ligand-binding domain-like"/>
    <property type="match status" value="1"/>
</dbReference>
<dbReference type="PRINTS" id="PR00035">
    <property type="entry name" value="HTHGNTR"/>
</dbReference>
<dbReference type="PANTHER" id="PTHR43537:SF5">
    <property type="entry name" value="UXU OPERON TRANSCRIPTIONAL REGULATOR"/>
    <property type="match status" value="1"/>
</dbReference>
<dbReference type="InterPro" id="IPR036388">
    <property type="entry name" value="WH-like_DNA-bd_sf"/>
</dbReference>
<dbReference type="SMART" id="SM00895">
    <property type="entry name" value="FCD"/>
    <property type="match status" value="1"/>
</dbReference>
<sequence length="242" mass="27643">MRNRSDEIASKIGRKIVSGSMKAGEKLPKVEDLSEDYGVSRTVVREALQGLSARKIVRSNKRSGTVVLPSSDWQWWDLDVMNWISDYQGRDGEFFLDMTNVRLGMEPVAAALAARNATEKDKEEITICFQNLKDTINDTKKWAKADYNFHLRIIEASHNSLMISLLKLLHKGLVISREKSIAALNKNPELQQDKPTLEVLNRHRDLYDAIMTGDEEKAKTVMTNMILRVQLLFEKTLLDHNE</sequence>
<evidence type="ECO:0000256" key="1">
    <source>
        <dbReference type="ARBA" id="ARBA00023015"/>
    </source>
</evidence>
<dbReference type="InterPro" id="IPR011711">
    <property type="entry name" value="GntR_C"/>
</dbReference>
<dbReference type="Proteomes" id="UP000269301">
    <property type="component" value="Unassembled WGS sequence"/>
</dbReference>
<dbReference type="Pfam" id="PF00392">
    <property type="entry name" value="GntR"/>
    <property type="match status" value="1"/>
</dbReference>
<evidence type="ECO:0000256" key="2">
    <source>
        <dbReference type="ARBA" id="ARBA00023125"/>
    </source>
</evidence>
<comment type="caution">
    <text evidence="5">The sequence shown here is derived from an EMBL/GenBank/DDBJ whole genome shotgun (WGS) entry which is preliminary data.</text>
</comment>
<accession>A0A494ZWE3</accession>
<keyword evidence="1" id="KW-0805">Transcription regulation</keyword>
<evidence type="ECO:0000313" key="6">
    <source>
        <dbReference type="Proteomes" id="UP000269301"/>
    </source>
</evidence>
<name>A0A494ZWE3_9BACI</name>
<organism evidence="5 6">
    <name type="scientific">Oceanobacillus halophilus</name>
    <dbReference type="NCBI Taxonomy" id="930130"/>
    <lineage>
        <taxon>Bacteria</taxon>
        <taxon>Bacillati</taxon>
        <taxon>Bacillota</taxon>
        <taxon>Bacilli</taxon>
        <taxon>Bacillales</taxon>
        <taxon>Bacillaceae</taxon>
        <taxon>Oceanobacillus</taxon>
    </lineage>
</organism>
<evidence type="ECO:0000259" key="4">
    <source>
        <dbReference type="PROSITE" id="PS50949"/>
    </source>
</evidence>
<evidence type="ECO:0000313" key="5">
    <source>
        <dbReference type="EMBL" id="RKQ30380.1"/>
    </source>
</evidence>
<dbReference type="PROSITE" id="PS50949">
    <property type="entry name" value="HTH_GNTR"/>
    <property type="match status" value="1"/>
</dbReference>
<keyword evidence="3" id="KW-0804">Transcription</keyword>
<dbReference type="GO" id="GO:0003700">
    <property type="term" value="F:DNA-binding transcription factor activity"/>
    <property type="evidence" value="ECO:0007669"/>
    <property type="project" value="InterPro"/>
</dbReference>
<reference evidence="5 6" key="1">
    <citation type="journal article" date="2016" name="Int. J. Syst. Evol. Microbiol.">
        <title>Oceanobacillus halophilus sp. nov., a novel moderately halophilic bacterium from a hypersaline lake.</title>
        <authorList>
            <person name="Amoozegar M.A."/>
            <person name="Bagheri M."/>
            <person name="Makhdoumi A."/>
            <person name="Nikou M.M."/>
            <person name="Fazeli S.A.S."/>
            <person name="Schumann P."/>
            <person name="Sproer C."/>
            <person name="Sanchez-Porro C."/>
            <person name="Ventosa A."/>
        </authorList>
    </citation>
    <scope>NUCLEOTIDE SEQUENCE [LARGE SCALE GENOMIC DNA]</scope>
    <source>
        <strain evidence="5 6">DSM 23996</strain>
    </source>
</reference>
<proteinExistence type="predicted"/>
<dbReference type="SUPFAM" id="SSF48008">
    <property type="entry name" value="GntR ligand-binding domain-like"/>
    <property type="match status" value="1"/>
</dbReference>
<dbReference type="Pfam" id="PF07729">
    <property type="entry name" value="FCD"/>
    <property type="match status" value="1"/>
</dbReference>
<dbReference type="OrthoDB" id="9782299at2"/>
<keyword evidence="6" id="KW-1185">Reference proteome</keyword>